<dbReference type="Proteomes" id="UP000056255">
    <property type="component" value="Chromosome"/>
</dbReference>
<dbReference type="Proteomes" id="UP000068832">
    <property type="component" value="Chromosome"/>
</dbReference>
<evidence type="ECO:0000313" key="5">
    <source>
        <dbReference type="EMBL" id="AKV78268.1"/>
    </source>
</evidence>
<dbReference type="EMBL" id="CP012172">
    <property type="protein sequence ID" value="AKV73777.1"/>
    <property type="molecule type" value="Genomic_DNA"/>
</dbReference>
<dbReference type="Proteomes" id="UP000061362">
    <property type="component" value="Chromosome"/>
</dbReference>
<dbReference type="Proteomes" id="UP000029084">
    <property type="component" value="Chromosome"/>
</dbReference>
<evidence type="ECO:0000313" key="4">
    <source>
        <dbReference type="EMBL" id="AKV76017.1"/>
    </source>
</evidence>
<evidence type="ECO:0000313" key="13">
    <source>
        <dbReference type="Proteomes" id="UP000068832"/>
    </source>
</evidence>
<evidence type="ECO:0000313" key="9">
    <source>
        <dbReference type="Proteomes" id="UP000056255"/>
    </source>
</evidence>
<dbReference type="EMBL" id="CP008822">
    <property type="protein sequence ID" value="AIM26830.1"/>
    <property type="molecule type" value="Genomic_DNA"/>
</dbReference>
<evidence type="ECO:0000313" key="11">
    <source>
        <dbReference type="Proteomes" id="UP000062398"/>
    </source>
</evidence>
<dbReference type="PANTHER" id="PTHR32204">
    <property type="entry name" value="ATPASE RAVA"/>
    <property type="match status" value="1"/>
</dbReference>
<evidence type="ECO:0000313" key="12">
    <source>
        <dbReference type="Proteomes" id="UP000062475"/>
    </source>
</evidence>
<sequence>MVNIIGRIIVSSSLLELPKKFLESLYSPFVGREEEAKVLTLALLTKEHVVLIGEPGTAKSALARRAADLLNARFFMYLLTKYTEPAELFGALDVNALKQGVYKRITKERLPESELAFLDEIFNANSAILNALLSLLNERVIYDGYNVIKVPLRTLISASNRVPDEPELEALYDRLLLRHYAKPVGEDMWKDLIDSSWELEFTDKWKVKEPVMTVQDLDRLYSMLSEVDLSQIKSKLLKLYVMLEEKGVHLTDRRKGKVLKIVSAHALLNSRTKATEEDLVVLKYIAPREIDDFEKVSALLSEELKTPIKYMRELNEIFNNIKEAGKYVDAANESDPRLIDLIRSLRATKDRVISLGKESGDEKVEEFSREVGAEIDRLVEKVGRKLGIYT</sequence>
<dbReference type="CDD" id="cd00009">
    <property type="entry name" value="AAA"/>
    <property type="match status" value="1"/>
</dbReference>
<evidence type="ECO:0000259" key="1">
    <source>
        <dbReference type="SMART" id="SM00382"/>
    </source>
</evidence>
<dbReference type="SUPFAM" id="SSF52540">
    <property type="entry name" value="P-loop containing nucleoside triphosphate hydrolases"/>
    <property type="match status" value="1"/>
</dbReference>
<proteinExistence type="predicted"/>
<reference evidence="10 11" key="2">
    <citation type="journal article" date="2015" name="Genome Announc.">
        <title>Complete Genome Sequences of Evolved Arsenate-Resistant Metallosphaera sedula Strains.</title>
        <authorList>
            <person name="Ai C."/>
            <person name="McCarthy S."/>
            <person name="Schackwitz W."/>
            <person name="Martin J."/>
            <person name="Lipzen A."/>
            <person name="Blum P."/>
        </authorList>
    </citation>
    <scope>NUCLEOTIDE SEQUENCE [LARGE SCALE GENOMIC DNA]</scope>
    <source>
        <strain evidence="5 11">ARS120-1</strain>
        <strain evidence="6 10">ARS120-2</strain>
        <strain evidence="3 13">ARS50-1</strain>
        <strain evidence="4 12">ARS50-2</strain>
    </source>
</reference>
<name>A0A088E655_9CREN</name>
<evidence type="ECO:0000313" key="7">
    <source>
        <dbReference type="EMBL" id="AKV82760.1"/>
    </source>
</evidence>
<organism evidence="2 8">
    <name type="scientific">Metallosphaera sedula</name>
    <dbReference type="NCBI Taxonomy" id="43687"/>
    <lineage>
        <taxon>Archaea</taxon>
        <taxon>Thermoproteota</taxon>
        <taxon>Thermoprotei</taxon>
        <taxon>Sulfolobales</taxon>
        <taxon>Sulfolobaceae</taxon>
        <taxon>Metallosphaera</taxon>
    </lineage>
</organism>
<gene>
    <name evidence="2" type="ORF">HA72_0668</name>
    <name evidence="3" type="ORF">MsedA_0681</name>
    <name evidence="4" type="ORF">MsedB_0681</name>
    <name evidence="5" type="ORF">MsedC_0680</name>
    <name evidence="6" type="ORF">MsedD_0681</name>
    <name evidence="7" type="ORF">MsedE_0681</name>
</gene>
<dbReference type="EMBL" id="CP012174">
    <property type="protein sequence ID" value="AKV78268.1"/>
    <property type="molecule type" value="Genomic_DNA"/>
</dbReference>
<dbReference type="InterPro" id="IPR050513">
    <property type="entry name" value="RavA_ATPases"/>
</dbReference>
<dbReference type="Pfam" id="PF17868">
    <property type="entry name" value="AAA_lid_8"/>
    <property type="match status" value="1"/>
</dbReference>
<reference evidence="2 8" key="1">
    <citation type="journal article" date="2014" name="J. Bacteriol.">
        <title>Role of an Archaeal PitA Transporter in the Copper and Arsenic Resistance of Metallosphaera sedula, an Extreme Thermoacidophile.</title>
        <authorList>
            <person name="McCarthy S."/>
            <person name="Ai C."/>
            <person name="Wheaton G."/>
            <person name="Tevatia R."/>
            <person name="Eckrich V."/>
            <person name="Kelly R."/>
            <person name="Blum P."/>
        </authorList>
    </citation>
    <scope>NUCLEOTIDE SEQUENCE [LARGE SCALE GENOMIC DNA]</scope>
    <source>
        <strain evidence="2 8">CuR1</strain>
    </source>
</reference>
<reference evidence="7 9" key="3">
    <citation type="submission" date="2015-07" db="EMBL/GenBank/DDBJ databases">
        <title>Physiological, transcriptional responses and genome re-sequencing of acid resistant extremely thermoacidophilic Metallosphaera sedula SARC-M1.</title>
        <authorList>
            <person name="Ai C."/>
            <person name="McCarthy S."/>
            <person name="Eckrich V."/>
            <person name="Rudrappa D."/>
            <person name="Qiu G."/>
            <person name="Blum P."/>
        </authorList>
    </citation>
    <scope>NUCLEOTIDE SEQUENCE [LARGE SCALE GENOMIC DNA]</scope>
    <source>
        <strain evidence="7 9">SARC-M1</strain>
    </source>
</reference>
<evidence type="ECO:0000313" key="3">
    <source>
        <dbReference type="EMBL" id="AKV73777.1"/>
    </source>
</evidence>
<dbReference type="GeneID" id="97614271"/>
<dbReference type="InterPro" id="IPR027417">
    <property type="entry name" value="P-loop_NTPase"/>
</dbReference>
<dbReference type="PANTHER" id="PTHR32204:SF0">
    <property type="entry name" value="ATPASE RAVA"/>
    <property type="match status" value="1"/>
</dbReference>
<evidence type="ECO:0000313" key="6">
    <source>
        <dbReference type="EMBL" id="AKV80513.1"/>
    </source>
</evidence>
<dbReference type="OMA" id="YWEILLS"/>
<dbReference type="Proteomes" id="UP000062398">
    <property type="component" value="Chromosome"/>
</dbReference>
<dbReference type="Pfam" id="PF20030">
    <property type="entry name" value="bpMoxR"/>
    <property type="match status" value="1"/>
</dbReference>
<evidence type="ECO:0000313" key="8">
    <source>
        <dbReference type="Proteomes" id="UP000029084"/>
    </source>
</evidence>
<feature type="domain" description="AAA+ ATPase" evidence="1">
    <location>
        <begin position="45"/>
        <end position="185"/>
    </location>
</feature>
<dbReference type="Gene3D" id="3.40.50.300">
    <property type="entry name" value="P-loop containing nucleotide triphosphate hydrolases"/>
    <property type="match status" value="1"/>
</dbReference>
<protein>
    <submittedName>
        <fullName evidence="3">ATPase AAA</fullName>
    </submittedName>
    <submittedName>
        <fullName evidence="2">ATPase associated with various cellular activities, AAA_5</fullName>
    </submittedName>
</protein>
<evidence type="ECO:0000313" key="10">
    <source>
        <dbReference type="Proteomes" id="UP000061362"/>
    </source>
</evidence>
<dbReference type="Proteomes" id="UP000062475">
    <property type="component" value="Chromosome"/>
</dbReference>
<dbReference type="InterPro" id="IPR041538">
    <property type="entry name" value="RavA-like_AAA_lid"/>
</dbReference>
<dbReference type="AlphaFoldDB" id="A0A088E655"/>
<dbReference type="RefSeq" id="WP_012020630.1">
    <property type="nucleotide sequence ID" value="NZ_AP019770.1"/>
</dbReference>
<dbReference type="EMBL" id="CP012176">
    <property type="protein sequence ID" value="AKV82760.1"/>
    <property type="molecule type" value="Genomic_DNA"/>
</dbReference>
<evidence type="ECO:0000313" key="2">
    <source>
        <dbReference type="EMBL" id="AIM26830.1"/>
    </source>
</evidence>
<accession>A0A088E655</accession>
<dbReference type="EMBL" id="CP012173">
    <property type="protein sequence ID" value="AKV76017.1"/>
    <property type="molecule type" value="Genomic_DNA"/>
</dbReference>
<dbReference type="PATRIC" id="fig|43687.5.peg.683"/>
<dbReference type="SMART" id="SM00382">
    <property type="entry name" value="AAA"/>
    <property type="match status" value="1"/>
</dbReference>
<dbReference type="EMBL" id="CP012175">
    <property type="protein sequence ID" value="AKV80513.1"/>
    <property type="molecule type" value="Genomic_DNA"/>
</dbReference>
<dbReference type="InterPro" id="IPR003593">
    <property type="entry name" value="AAA+_ATPase"/>
</dbReference>
<dbReference type="InterPro" id="IPR045427">
    <property type="entry name" value="MoxR"/>
</dbReference>